<evidence type="ECO:0000313" key="1">
    <source>
        <dbReference type="EMBL" id="PWN53321.1"/>
    </source>
</evidence>
<proteinExistence type="predicted"/>
<reference evidence="1 2" key="1">
    <citation type="journal article" date="2018" name="Mol. Biol. Evol.">
        <title>Broad Genomic Sampling Reveals a Smut Pathogenic Ancestry of the Fungal Clade Ustilaginomycotina.</title>
        <authorList>
            <person name="Kijpornyongpan T."/>
            <person name="Mondo S.J."/>
            <person name="Barry K."/>
            <person name="Sandor L."/>
            <person name="Lee J."/>
            <person name="Lipzen A."/>
            <person name="Pangilinan J."/>
            <person name="LaButti K."/>
            <person name="Hainaut M."/>
            <person name="Henrissat B."/>
            <person name="Grigoriev I.V."/>
            <person name="Spatafora J.W."/>
            <person name="Aime M.C."/>
        </authorList>
    </citation>
    <scope>NUCLEOTIDE SEQUENCE [LARGE SCALE GENOMIC DNA]</scope>
    <source>
        <strain evidence="1 2">SA 807</strain>
    </source>
</reference>
<dbReference type="Proteomes" id="UP000245626">
    <property type="component" value="Unassembled WGS sequence"/>
</dbReference>
<sequence length="1467" mass="164941">MASPISARRSRDPPLRPPDRSRMTARTTNLSTLSGGFVAVCFLVASLLFLTAEPVIAASNPTVTVNRFNHLPSKLAYFDDSSVVMYHDGTEGNVYRSEDEGKSWKLVDGPQQGKAYMLVDHPYDIRQAYILSNGKTHWRTTNKGLSWQAFTTPEPPAVRSGAPLEFHADQKHWDWIIFTGKKCTLWTPWGGSICHDEAYYTTDAFASDVKPLIEYVMHCSWAKATKDFDVHADAMNRIFCIAWEDASSTARSTVFDDPSHLLSKRSEDDSVKFSKRGEMSNRRAAQGTTRMFQSDDFFKTKRLVEFDMGRDARSFVGLGPSRKFLVTALRDIQSSTGGNDGEEMALFVTKDGIKWNKAKFPHGHGLRENAYTIVDSTLHSLVVDVLDTDTGSLFTSDSTGTQFVKSLEGTNRNSRGIVDFEHLANIDGVGLANIKAEKDSAIRTMITFDDGSRWQPVKAPKVDASGKRVNCNVDDQEECSLHLYSVTHLHNSGRVFSSTAPGFVMGVGSIGRGLLPYEDCDTFLSTDAGKTWNMVSTDAHKYEFGDQGSVLVIVDDEDSTDHISYSFNQGKDWNKLELGIKMRAKLLNTIPDNTSLKFLLVGTQTRKEAGSKGRHVAIFIDFATLNKRKCGESDFEKWYAQSATDGSCLMGHKQWYKRRKADADCFVGNKFQDPEGKEDPCPCTDTDYECDFGFVPNSDGKCIPTIAETIPTGECSESWQKTYKGSSGYRLIPGNTCDRSRGVKKDDKVEKPCDQGQPSPGTVAHQTHEFPGLIFDHFYFPESSNILVHSSDGSIWQSSNDGYSWRELQPVGNDADPNSKVLTMALHAYDKKRGYLITGGQKVHYTTNRGVDWNWFTAPLPANGLGIPILDFHPEKSDWIIWTGSSNCVSSTSDTCQAISYYSLDNGRNWNKIDNYVRTCSWARDARLKLDPKLIMCESYKDKNGNQRTFGVNNQLQLISGGNYYKQKTKLFDNVVGFATFEEYLVVAELTESGTTLRLQVSLNGRDFSTTHFPPGMKLDNRAYTVLDSVTDSIFLHVTTHANAGSEWGTLFKSNSNGTYYAMSLEYVNRNEKGFVDFEKMLGLDGIALINVVKNPDEASVSGKKELVSRITHNDGGRWKPLTPPSRDVYRTPYPCNEVGCDLHIHGYTERDDPRATYSSPSAVGLMLAVGNVGRQLAPYKDSDTFLTRDGGFTWEEVHKDAHKWEFGDQGSIIILVNDEEPTDTVLYSLNEGLTWDSYKFGEKIRVKSIVTVPEDTHRKFILFGASPRSQTKSMAVHLDFSALEKRKCTLDPSHPEQHDFELWSPSEERIEPCLFGRQTYYYRRKRQADCYIGTKVVQPHSIAKNCTCTKDDFECEFNHYRDPATGDCILYPGVSALATDEYGQCYSSNWEETEGYWYDRTNYRKVPYSSCVGGERLDRGTRHICSNNPRRHGFFWWATIVVSPFALAGFVGWWWNKKQQRRGYGG</sequence>
<gene>
    <name evidence="1" type="ORF">IE53DRAFT_186349</name>
</gene>
<name>A0ACD0P5I5_9BASI</name>
<dbReference type="EMBL" id="KZ819731">
    <property type="protein sequence ID" value="PWN53321.1"/>
    <property type="molecule type" value="Genomic_DNA"/>
</dbReference>
<organism evidence="1 2">
    <name type="scientific">Violaceomyces palustris</name>
    <dbReference type="NCBI Taxonomy" id="1673888"/>
    <lineage>
        <taxon>Eukaryota</taxon>
        <taxon>Fungi</taxon>
        <taxon>Dikarya</taxon>
        <taxon>Basidiomycota</taxon>
        <taxon>Ustilaginomycotina</taxon>
        <taxon>Ustilaginomycetes</taxon>
        <taxon>Violaceomycetales</taxon>
        <taxon>Violaceomycetaceae</taxon>
        <taxon>Violaceomyces</taxon>
    </lineage>
</organism>
<protein>
    <submittedName>
        <fullName evidence="1">Oligoxyloglucan reducing end-specific cellobiohydrolase</fullName>
    </submittedName>
</protein>
<keyword evidence="2" id="KW-1185">Reference proteome</keyword>
<accession>A0ACD0P5I5</accession>
<evidence type="ECO:0000313" key="2">
    <source>
        <dbReference type="Proteomes" id="UP000245626"/>
    </source>
</evidence>